<dbReference type="PANTHER" id="PTHR35807">
    <property type="entry name" value="TRANSCRIPTIONAL REGULATOR REDD-RELATED"/>
    <property type="match status" value="1"/>
</dbReference>
<evidence type="ECO:0000256" key="3">
    <source>
        <dbReference type="ARBA" id="ARBA00023125"/>
    </source>
</evidence>
<feature type="DNA-binding region" description="OmpR/PhoB-type" evidence="6">
    <location>
        <begin position="1"/>
        <end position="91"/>
    </location>
</feature>
<dbReference type="InterPro" id="IPR019734">
    <property type="entry name" value="TPR_rpt"/>
</dbReference>
<feature type="domain" description="OmpR/PhoB-type" evidence="8">
    <location>
        <begin position="1"/>
        <end position="91"/>
    </location>
</feature>
<dbReference type="SMART" id="SM00862">
    <property type="entry name" value="Trans_reg_C"/>
    <property type="match status" value="1"/>
</dbReference>
<evidence type="ECO:0000256" key="5">
    <source>
        <dbReference type="PROSITE-ProRule" id="PRU00339"/>
    </source>
</evidence>
<dbReference type="SUPFAM" id="SSF52540">
    <property type="entry name" value="P-loop containing nucleoside triphosphate hydrolases"/>
    <property type="match status" value="1"/>
</dbReference>
<feature type="repeat" description="TPR" evidence="5">
    <location>
        <begin position="726"/>
        <end position="759"/>
    </location>
</feature>
<dbReference type="AlphaFoldDB" id="A0A3N1GX56"/>
<keyword evidence="2" id="KW-0805">Transcription regulation</keyword>
<dbReference type="InterPro" id="IPR016032">
    <property type="entry name" value="Sig_transdc_resp-reg_C-effctor"/>
</dbReference>
<dbReference type="PRINTS" id="PR00364">
    <property type="entry name" value="DISEASERSIST"/>
</dbReference>
<dbReference type="Proteomes" id="UP000268727">
    <property type="component" value="Unassembled WGS sequence"/>
</dbReference>
<dbReference type="Gene3D" id="1.10.10.10">
    <property type="entry name" value="Winged helix-like DNA-binding domain superfamily/Winged helix DNA-binding domain"/>
    <property type="match status" value="1"/>
</dbReference>
<comment type="similarity">
    <text evidence="1">Belongs to the AfsR/DnrI/RedD regulatory family.</text>
</comment>
<dbReference type="Pfam" id="PF00486">
    <property type="entry name" value="Trans_reg_C"/>
    <property type="match status" value="1"/>
</dbReference>
<dbReference type="InterPro" id="IPR051677">
    <property type="entry name" value="AfsR-DnrI-RedD_regulator"/>
</dbReference>
<dbReference type="SMART" id="SM00028">
    <property type="entry name" value="TPR"/>
    <property type="match status" value="5"/>
</dbReference>
<dbReference type="SMART" id="SM01043">
    <property type="entry name" value="BTAD"/>
    <property type="match status" value="1"/>
</dbReference>
<dbReference type="SUPFAM" id="SSF46894">
    <property type="entry name" value="C-terminal effector domain of the bipartite response regulators"/>
    <property type="match status" value="1"/>
</dbReference>
<dbReference type="GO" id="GO:0006355">
    <property type="term" value="P:regulation of DNA-templated transcription"/>
    <property type="evidence" value="ECO:0007669"/>
    <property type="project" value="InterPro"/>
</dbReference>
<dbReference type="InterPro" id="IPR011990">
    <property type="entry name" value="TPR-like_helical_dom_sf"/>
</dbReference>
<evidence type="ECO:0000256" key="6">
    <source>
        <dbReference type="PROSITE-ProRule" id="PRU01091"/>
    </source>
</evidence>
<dbReference type="GO" id="GO:0043531">
    <property type="term" value="F:ADP binding"/>
    <property type="evidence" value="ECO:0007669"/>
    <property type="project" value="InterPro"/>
</dbReference>
<dbReference type="Gene3D" id="3.40.50.300">
    <property type="entry name" value="P-loop containing nucleotide triphosphate hydrolases"/>
    <property type="match status" value="1"/>
</dbReference>
<keyword evidence="5" id="KW-0802">TPR repeat</keyword>
<keyword evidence="4" id="KW-0804">Transcription</keyword>
<keyword evidence="3 6" id="KW-0238">DNA-binding</keyword>
<gene>
    <name evidence="9" type="ORF">EDD40_0022</name>
</gene>
<dbReference type="PROSITE" id="PS50005">
    <property type="entry name" value="TPR"/>
    <property type="match status" value="2"/>
</dbReference>
<dbReference type="SUPFAM" id="SSF48452">
    <property type="entry name" value="TPR-like"/>
    <property type="match status" value="2"/>
</dbReference>
<organism evidence="9 10">
    <name type="scientific">Saccharothrix texasensis</name>
    <dbReference type="NCBI Taxonomy" id="103734"/>
    <lineage>
        <taxon>Bacteria</taxon>
        <taxon>Bacillati</taxon>
        <taxon>Actinomycetota</taxon>
        <taxon>Actinomycetes</taxon>
        <taxon>Pseudonocardiales</taxon>
        <taxon>Pseudonocardiaceae</taxon>
        <taxon>Saccharothrix</taxon>
    </lineage>
</organism>
<dbReference type="Pfam" id="PF03704">
    <property type="entry name" value="BTAD"/>
    <property type="match status" value="1"/>
</dbReference>
<dbReference type="Pfam" id="PF13374">
    <property type="entry name" value="TPR_10"/>
    <property type="match status" value="1"/>
</dbReference>
<reference evidence="9 10" key="1">
    <citation type="submission" date="2018-11" db="EMBL/GenBank/DDBJ databases">
        <title>Sequencing the genomes of 1000 actinobacteria strains.</title>
        <authorList>
            <person name="Klenk H.-P."/>
        </authorList>
    </citation>
    <scope>NUCLEOTIDE SEQUENCE [LARGE SCALE GENOMIC DNA]</scope>
    <source>
        <strain evidence="9 10">DSM 44231</strain>
    </source>
</reference>
<dbReference type="RefSeq" id="WP_246037270.1">
    <property type="nucleotide sequence ID" value="NZ_RJKM01000001.1"/>
</dbReference>
<evidence type="ECO:0000313" key="10">
    <source>
        <dbReference type="Proteomes" id="UP000268727"/>
    </source>
</evidence>
<dbReference type="CDD" id="cd15831">
    <property type="entry name" value="BTAD"/>
    <property type="match status" value="1"/>
</dbReference>
<comment type="caution">
    <text evidence="9">The sequence shown here is derived from an EMBL/GenBank/DDBJ whole genome shotgun (WGS) entry which is preliminary data.</text>
</comment>
<evidence type="ECO:0000256" key="2">
    <source>
        <dbReference type="ARBA" id="ARBA00023015"/>
    </source>
</evidence>
<dbReference type="GO" id="GO:0003677">
    <property type="term" value="F:DNA binding"/>
    <property type="evidence" value="ECO:0007669"/>
    <property type="project" value="UniProtKB-UniRule"/>
</dbReference>
<dbReference type="InterPro" id="IPR027417">
    <property type="entry name" value="P-loop_NTPase"/>
</dbReference>
<dbReference type="InterPro" id="IPR005158">
    <property type="entry name" value="BTAD"/>
</dbReference>
<feature type="repeat" description="TPR" evidence="5">
    <location>
        <begin position="846"/>
        <end position="879"/>
    </location>
</feature>
<dbReference type="GO" id="GO:0000160">
    <property type="term" value="P:phosphorelay signal transduction system"/>
    <property type="evidence" value="ECO:0007669"/>
    <property type="project" value="InterPro"/>
</dbReference>
<dbReference type="PROSITE" id="PS51755">
    <property type="entry name" value="OMPR_PHOB"/>
    <property type="match status" value="1"/>
</dbReference>
<keyword evidence="10" id="KW-1185">Reference proteome</keyword>
<dbReference type="PANTHER" id="PTHR35807:SF1">
    <property type="entry name" value="TRANSCRIPTIONAL REGULATOR REDD"/>
    <property type="match status" value="1"/>
</dbReference>
<sequence>MLCLLGEVAVHVDGRPVELGHAKQRCLLAVLAVEVDRVVPVDRLIEQVWGVDLPLRTRSTLHGYISRLRRALAQVEGVAIERRSGGYTLTADPTRPLVDLRRFRELCALAREQTDDAQAARLLTEALGLWRGQALTGVHGKWAEVERERLDRERLAAQHELTDIRLRRGEGSALVVELTTRAAEHPLDERVAGQYLSALHQAGRTADALEHYREVRERLVEELGTDPGAALRDLHRRILAADPALAAAQVEAGAVRSPVVPLQLPAAPARFTGRLTQLADLDRVLTTAPDDPSVQDSSPRPSVTVAISTLSGAGGVGKTWLALTWAHRNLHRFPDGQLFADLRGFSLGDPRQAADVLADFLAALGVDRDHHPRDLDARAALYRTHTTGKHLLILLDNAVDSNQVTPLLPGGTTCTVLVTSRHRLPALLTRHGAHPVHVDVLTDSEARALLVTALGDSRVKTEAERAVSELIALCGRLPLALSLIATRIRSDPGLLEDVVTDLGEHGLGALDSDDPDASLPTVLSWSLRRLTEQQRVALALLGIAPGPDTDLPAVTSLIGLPRRDTHAVLRGLVDSSLITHAPGGRYSMHDLIRDHVATTAHHTLSEPVRQAALERVVDFYLHTAHTADRLLNPHRAPVRLDPPASGSRPHPLPNPSAALSWLDTHHRHLPAVQHTAATHGLHWAVWHLAWTLTTFHLRRGHRHDELAVWQTAAEVTDHLPDPATRIRAHRHLGRAHTALGQHEEGLTNLHRALELAGHHDDPVQSAYTHQALAWAWGLREDHRRASGHAQHALDLYRRLDQPGRAATALNLMGWYAAQLGDHATARDRCQAALDVHRQHHNAHGEASALTSLGYIDHCTGRHDQAVQHYRHALTLRRSLGHTTGTADTLDHLGHPYSALGRHTRARAVWQEALGLYRQQGRDDDAARVQRQLDDLGGATTNRKKNSTGRRPGGSAAAGTGGAGLA</sequence>
<accession>A0A3N1GX56</accession>
<evidence type="ECO:0000313" key="9">
    <source>
        <dbReference type="EMBL" id="ROP34818.1"/>
    </source>
</evidence>
<protein>
    <submittedName>
        <fullName evidence="9">DNA-binding SARP family transcriptional activator</fullName>
    </submittedName>
</protein>
<dbReference type="EMBL" id="RJKM01000001">
    <property type="protein sequence ID" value="ROP34818.1"/>
    <property type="molecule type" value="Genomic_DNA"/>
</dbReference>
<feature type="region of interest" description="Disordered" evidence="7">
    <location>
        <begin position="933"/>
        <end position="965"/>
    </location>
</feature>
<evidence type="ECO:0000259" key="8">
    <source>
        <dbReference type="PROSITE" id="PS51755"/>
    </source>
</evidence>
<dbReference type="InterPro" id="IPR001867">
    <property type="entry name" value="OmpR/PhoB-type_DNA-bd"/>
</dbReference>
<evidence type="ECO:0000256" key="4">
    <source>
        <dbReference type="ARBA" id="ARBA00023163"/>
    </source>
</evidence>
<evidence type="ECO:0000256" key="7">
    <source>
        <dbReference type="SAM" id="MobiDB-lite"/>
    </source>
</evidence>
<dbReference type="Pfam" id="PF13424">
    <property type="entry name" value="TPR_12"/>
    <property type="match status" value="1"/>
</dbReference>
<feature type="region of interest" description="Disordered" evidence="7">
    <location>
        <begin position="632"/>
        <end position="656"/>
    </location>
</feature>
<feature type="compositionally biased region" description="Low complexity" evidence="7">
    <location>
        <begin position="948"/>
        <end position="957"/>
    </location>
</feature>
<proteinExistence type="inferred from homology"/>
<name>A0A3N1GX56_9PSEU</name>
<dbReference type="Gene3D" id="1.25.40.10">
    <property type="entry name" value="Tetratricopeptide repeat domain"/>
    <property type="match status" value="2"/>
</dbReference>
<dbReference type="InterPro" id="IPR036388">
    <property type="entry name" value="WH-like_DNA-bd_sf"/>
</dbReference>
<evidence type="ECO:0000256" key="1">
    <source>
        <dbReference type="ARBA" id="ARBA00005820"/>
    </source>
</evidence>